<feature type="transmembrane region" description="Helical" evidence="1">
    <location>
        <begin position="118"/>
        <end position="140"/>
    </location>
</feature>
<protein>
    <submittedName>
        <fullName evidence="3">Frag1/DRAM/Sfk1 like protein</fullName>
    </submittedName>
</protein>
<reference evidence="3" key="1">
    <citation type="submission" date="2022-03" db="EMBL/GenBank/DDBJ databases">
        <title>Draft genome sequence of Aduncisulcus paluster, a free-living microaerophilic Fornicata.</title>
        <authorList>
            <person name="Yuyama I."/>
            <person name="Kume K."/>
            <person name="Tamura T."/>
            <person name="Inagaki Y."/>
            <person name="Hashimoto T."/>
        </authorList>
    </citation>
    <scope>NUCLEOTIDE SEQUENCE</scope>
    <source>
        <strain evidence="3">NY0171</strain>
    </source>
</reference>
<feature type="transmembrane region" description="Helical" evidence="1">
    <location>
        <begin position="7"/>
        <end position="31"/>
    </location>
</feature>
<name>A0ABQ5K7N2_9EUKA</name>
<feature type="transmembrane region" description="Helical" evidence="1">
    <location>
        <begin position="51"/>
        <end position="76"/>
    </location>
</feature>
<evidence type="ECO:0000256" key="1">
    <source>
        <dbReference type="SAM" id="Phobius"/>
    </source>
</evidence>
<feature type="transmembrane region" description="Helical" evidence="1">
    <location>
        <begin position="152"/>
        <end position="174"/>
    </location>
</feature>
<dbReference type="EMBL" id="BQXS01012745">
    <property type="protein sequence ID" value="GKT27454.1"/>
    <property type="molecule type" value="Genomic_DNA"/>
</dbReference>
<accession>A0ABQ5K7N2</accession>
<proteinExistence type="predicted"/>
<feature type="transmembrane region" description="Helical" evidence="1">
    <location>
        <begin position="186"/>
        <end position="204"/>
    </location>
</feature>
<feature type="transmembrane region" description="Helical" evidence="1">
    <location>
        <begin position="88"/>
        <end position="112"/>
    </location>
</feature>
<keyword evidence="1" id="KW-1133">Transmembrane helix</keyword>
<evidence type="ECO:0000313" key="3">
    <source>
        <dbReference type="EMBL" id="GKT27454.1"/>
    </source>
</evidence>
<keyword evidence="1" id="KW-0472">Membrane</keyword>
<evidence type="ECO:0000313" key="4">
    <source>
        <dbReference type="Proteomes" id="UP001057375"/>
    </source>
</evidence>
<organism evidence="3 4">
    <name type="scientific">Aduncisulcus paluster</name>
    <dbReference type="NCBI Taxonomy" id="2918883"/>
    <lineage>
        <taxon>Eukaryota</taxon>
        <taxon>Metamonada</taxon>
        <taxon>Carpediemonas-like organisms</taxon>
        <taxon>Aduncisulcus</taxon>
    </lineage>
</organism>
<dbReference type="Pfam" id="PF10277">
    <property type="entry name" value="Frag1"/>
    <property type="match status" value="1"/>
</dbReference>
<dbReference type="InterPro" id="IPR019402">
    <property type="entry name" value="CWH43_N"/>
</dbReference>
<feature type="domain" description="CWH43-like N-terminal" evidence="2">
    <location>
        <begin position="6"/>
        <end position="207"/>
    </location>
</feature>
<gene>
    <name evidence="3" type="ORF">ADUPG1_013844</name>
</gene>
<comment type="caution">
    <text evidence="3">The sequence shown here is derived from an EMBL/GenBank/DDBJ whole genome shotgun (WGS) entry which is preliminary data.</text>
</comment>
<dbReference type="Proteomes" id="UP001057375">
    <property type="component" value="Unassembled WGS sequence"/>
</dbReference>
<evidence type="ECO:0000259" key="2">
    <source>
        <dbReference type="Pfam" id="PF10277"/>
    </source>
</evidence>
<sequence>MLIPISWIPLALPIWNLTLDVISIIMFMVHFETSVFPTLSGTASPDFCLSISLFSTNMFVTLVLSLFCLYFWYFHATHRDEYPLTSKALKIIVFCASSIYILGCSTLTIFYYADYPNIHIIGAYTHFASSLIILAIIIFTDMKLEKPKLVHYGRIACLPIICIGMIITFCINEFTDRTKVSEQNILAWAEYILIITDMITLGSVRWNVQQIELVIGEEDQKISSS</sequence>
<keyword evidence="1" id="KW-0812">Transmembrane</keyword>
<keyword evidence="4" id="KW-1185">Reference proteome</keyword>